<proteinExistence type="predicted"/>
<organism evidence="1 2">
    <name type="scientific">Leisingera daeponensis</name>
    <dbReference type="NCBI Taxonomy" id="405746"/>
    <lineage>
        <taxon>Bacteria</taxon>
        <taxon>Pseudomonadati</taxon>
        <taxon>Pseudomonadota</taxon>
        <taxon>Alphaproteobacteria</taxon>
        <taxon>Rhodobacterales</taxon>
        <taxon>Roseobacteraceae</taxon>
        <taxon>Leisingera</taxon>
    </lineage>
</organism>
<evidence type="ECO:0000313" key="1">
    <source>
        <dbReference type="EMBL" id="MBY6138604.1"/>
    </source>
</evidence>
<sequence length="144" mass="15474">MGLRTSGIFALFFTLSGAPVVAGHSFHCGIEPLSGDAWIPGQVSLQFTDDFKAAEVTDKAFEVPVRARVVRHSSTSYALNWTMPHLAVSEDAGRPQPLYRAVLNTANLKMSLQVVRAGQSGSPPRGSGQCKWEHDLPLLAQNAG</sequence>
<comment type="caution">
    <text evidence="1">The sequence shown here is derived from an EMBL/GenBank/DDBJ whole genome shotgun (WGS) entry which is preliminary data.</text>
</comment>
<gene>
    <name evidence="1" type="ORF">KUV26_04075</name>
</gene>
<accession>A0ABS7NBM7</accession>
<dbReference type="EMBL" id="JAHVJA010000001">
    <property type="protein sequence ID" value="MBY6138604.1"/>
    <property type="molecule type" value="Genomic_DNA"/>
</dbReference>
<evidence type="ECO:0000313" key="2">
    <source>
        <dbReference type="Proteomes" id="UP000766629"/>
    </source>
</evidence>
<dbReference type="Proteomes" id="UP000766629">
    <property type="component" value="Unassembled WGS sequence"/>
</dbReference>
<name>A0ABS7NBM7_9RHOB</name>
<protein>
    <submittedName>
        <fullName evidence="1">Uncharacterized protein</fullName>
    </submittedName>
</protein>
<keyword evidence="2" id="KW-1185">Reference proteome</keyword>
<reference evidence="1 2" key="1">
    <citation type="submission" date="2021-06" db="EMBL/GenBank/DDBJ databases">
        <title>50 bacteria genomes isolated from Dapeng, Shenzhen, China.</title>
        <authorList>
            <person name="Zheng W."/>
            <person name="Yu S."/>
            <person name="Huang Y."/>
        </authorList>
    </citation>
    <scope>NUCLEOTIDE SEQUENCE [LARGE SCALE GENOMIC DNA]</scope>
    <source>
        <strain evidence="1 2">DP1N14-2</strain>
    </source>
</reference>